<keyword evidence="6 7" id="KW-0472">Membrane</keyword>
<dbReference type="Gene3D" id="1.10.3720.10">
    <property type="entry name" value="MetI-like"/>
    <property type="match status" value="1"/>
</dbReference>
<keyword evidence="5 7" id="KW-1133">Transmembrane helix</keyword>
<dbReference type="CDD" id="cd06261">
    <property type="entry name" value="TM_PBP2"/>
    <property type="match status" value="1"/>
</dbReference>
<dbReference type="InterPro" id="IPR000515">
    <property type="entry name" value="MetI-like"/>
</dbReference>
<dbReference type="PROSITE" id="PS50928">
    <property type="entry name" value="ABC_TM1"/>
    <property type="match status" value="1"/>
</dbReference>
<dbReference type="InterPro" id="IPR035906">
    <property type="entry name" value="MetI-like_sf"/>
</dbReference>
<dbReference type="GO" id="GO:0055085">
    <property type="term" value="P:transmembrane transport"/>
    <property type="evidence" value="ECO:0007669"/>
    <property type="project" value="InterPro"/>
</dbReference>
<evidence type="ECO:0000256" key="3">
    <source>
        <dbReference type="ARBA" id="ARBA00022475"/>
    </source>
</evidence>
<keyword evidence="2" id="KW-0813">Transport</keyword>
<evidence type="ECO:0000256" key="2">
    <source>
        <dbReference type="ARBA" id="ARBA00022448"/>
    </source>
</evidence>
<feature type="transmembrane region" description="Helical" evidence="7">
    <location>
        <begin position="261"/>
        <end position="282"/>
    </location>
</feature>
<evidence type="ECO:0000313" key="10">
    <source>
        <dbReference type="EMBL" id="CAB4716364.1"/>
    </source>
</evidence>
<dbReference type="GO" id="GO:0005886">
    <property type="term" value="C:plasma membrane"/>
    <property type="evidence" value="ECO:0007669"/>
    <property type="project" value="UniProtKB-SubCell"/>
</dbReference>
<keyword evidence="3" id="KW-1003">Cell membrane</keyword>
<accession>A0A6J7A8A8</accession>
<dbReference type="EMBL" id="CAFBMT010000007">
    <property type="protein sequence ID" value="CAB4933207.1"/>
    <property type="molecule type" value="Genomic_DNA"/>
</dbReference>
<dbReference type="SUPFAM" id="SSF161098">
    <property type="entry name" value="MetI-like"/>
    <property type="match status" value="1"/>
</dbReference>
<dbReference type="AlphaFoldDB" id="A0A6J7A8A8"/>
<evidence type="ECO:0000313" key="12">
    <source>
        <dbReference type="EMBL" id="CAB4852876.1"/>
    </source>
</evidence>
<evidence type="ECO:0000313" key="11">
    <source>
        <dbReference type="EMBL" id="CAB4829034.1"/>
    </source>
</evidence>
<evidence type="ECO:0000313" key="14">
    <source>
        <dbReference type="EMBL" id="CAB5014399.1"/>
    </source>
</evidence>
<evidence type="ECO:0000256" key="7">
    <source>
        <dbReference type="SAM" id="Phobius"/>
    </source>
</evidence>
<feature type="transmembrane region" description="Helical" evidence="7">
    <location>
        <begin position="96"/>
        <end position="122"/>
    </location>
</feature>
<feature type="domain" description="ABC transmembrane type-1" evidence="8">
    <location>
        <begin position="96"/>
        <end position="279"/>
    </location>
</feature>
<dbReference type="EMBL" id="CAFBOL010000124">
    <property type="protein sequence ID" value="CAB5014399.1"/>
    <property type="molecule type" value="Genomic_DNA"/>
</dbReference>
<feature type="transmembrane region" description="Helical" evidence="7">
    <location>
        <begin position="34"/>
        <end position="53"/>
    </location>
</feature>
<protein>
    <submittedName>
        <fullName evidence="11">Unannotated protein</fullName>
    </submittedName>
</protein>
<gene>
    <name evidence="10" type="ORF">UFOPK2656_00998</name>
    <name evidence="11" type="ORF">UFOPK3099_01914</name>
    <name evidence="12" type="ORF">UFOPK3267_02398</name>
    <name evidence="13" type="ORF">UFOPK3651_01626</name>
    <name evidence="14" type="ORF">UFOPK3931_02985</name>
    <name evidence="9" type="ORF">UFOPK4189_03361</name>
</gene>
<proteinExistence type="predicted"/>
<feature type="transmembrane region" description="Helical" evidence="7">
    <location>
        <begin position="162"/>
        <end position="182"/>
    </location>
</feature>
<dbReference type="EMBL" id="CAEZYF010000005">
    <property type="protein sequence ID" value="CAB4716364.1"/>
    <property type="molecule type" value="Genomic_DNA"/>
</dbReference>
<name>A0A6J7A8A8_9ZZZZ</name>
<reference evidence="11" key="1">
    <citation type="submission" date="2020-05" db="EMBL/GenBank/DDBJ databases">
        <authorList>
            <person name="Chiriac C."/>
            <person name="Salcher M."/>
            <person name="Ghai R."/>
            <person name="Kavagutti S V."/>
        </authorList>
    </citation>
    <scope>NUCLEOTIDE SEQUENCE</scope>
</reference>
<evidence type="ECO:0000256" key="6">
    <source>
        <dbReference type="ARBA" id="ARBA00023136"/>
    </source>
</evidence>
<dbReference type="PANTHER" id="PTHR30151:SF0">
    <property type="entry name" value="ABC TRANSPORTER PERMEASE PROTEIN MJ0413-RELATED"/>
    <property type="match status" value="1"/>
</dbReference>
<evidence type="ECO:0000313" key="9">
    <source>
        <dbReference type="EMBL" id="CAB4365619.1"/>
    </source>
</evidence>
<evidence type="ECO:0000256" key="1">
    <source>
        <dbReference type="ARBA" id="ARBA00004651"/>
    </source>
</evidence>
<dbReference type="EMBL" id="CAFAAV010000162">
    <property type="protein sequence ID" value="CAB4829034.1"/>
    <property type="molecule type" value="Genomic_DNA"/>
</dbReference>
<dbReference type="EMBL" id="CAFBIY010000168">
    <property type="protein sequence ID" value="CAB4852876.1"/>
    <property type="molecule type" value="Genomic_DNA"/>
</dbReference>
<organism evidence="11">
    <name type="scientific">freshwater metagenome</name>
    <dbReference type="NCBI Taxonomy" id="449393"/>
    <lineage>
        <taxon>unclassified sequences</taxon>
        <taxon>metagenomes</taxon>
        <taxon>ecological metagenomes</taxon>
    </lineage>
</organism>
<keyword evidence="4 7" id="KW-0812">Transmembrane</keyword>
<evidence type="ECO:0000256" key="5">
    <source>
        <dbReference type="ARBA" id="ARBA00022989"/>
    </source>
</evidence>
<evidence type="ECO:0000256" key="4">
    <source>
        <dbReference type="ARBA" id="ARBA00022692"/>
    </source>
</evidence>
<feature type="transmembrane region" description="Helical" evidence="7">
    <location>
        <begin position="210"/>
        <end position="232"/>
    </location>
</feature>
<dbReference type="Pfam" id="PF00528">
    <property type="entry name" value="BPD_transp_1"/>
    <property type="match status" value="1"/>
</dbReference>
<feature type="transmembrane region" description="Helical" evidence="7">
    <location>
        <begin position="134"/>
        <end position="155"/>
    </location>
</feature>
<evidence type="ECO:0000313" key="13">
    <source>
        <dbReference type="EMBL" id="CAB4933207.1"/>
    </source>
</evidence>
<dbReference type="EMBL" id="CAESGF010000038">
    <property type="protein sequence ID" value="CAB4365619.1"/>
    <property type="molecule type" value="Genomic_DNA"/>
</dbReference>
<comment type="subcellular location">
    <subcellularLocation>
        <location evidence="1">Cell membrane</location>
        <topology evidence="1">Multi-pass membrane protein</topology>
    </subcellularLocation>
</comment>
<dbReference type="PANTHER" id="PTHR30151">
    <property type="entry name" value="ALKANE SULFONATE ABC TRANSPORTER-RELATED, MEMBRANE SUBUNIT"/>
    <property type="match status" value="1"/>
</dbReference>
<evidence type="ECO:0000259" key="8">
    <source>
        <dbReference type="PROSITE" id="PS50928"/>
    </source>
</evidence>
<sequence>MSDLHNPFIVPGEDAGAVEHHILDAAPPTPNAKFQWSTLIGPLVTFVLFLLFWQYMHESGMRTFFDKPGFMLPSPVTVVDQAFLTAKARGKLINGLGWTALVASIGLAITIVLGMTLAMIMARAKWAEHAVYPYLVALQATPVLAIVPVIAAVFPDGIGPRLFVCVMISIFPVASNTLFGLLSADSGQHDLFTLSGASRFTRLRKLQLPAAMPAIFTGFRISAGLSVIGAVVGEQFFRSGGMPGIGIVIEEYRQKIRFPQIYGGLVLVAALGIAVFLFFGWLTKVVVGHWHESTR</sequence>